<keyword evidence="3" id="KW-1185">Reference proteome</keyword>
<dbReference type="GO" id="GO:0003677">
    <property type="term" value="F:DNA binding"/>
    <property type="evidence" value="ECO:0007669"/>
    <property type="project" value="InterPro"/>
</dbReference>
<organism evidence="2 3">
    <name type="scientific">Clostridium felsineum</name>
    <dbReference type="NCBI Taxonomy" id="36839"/>
    <lineage>
        <taxon>Bacteria</taxon>
        <taxon>Bacillati</taxon>
        <taxon>Bacillota</taxon>
        <taxon>Clostridia</taxon>
        <taxon>Eubacteriales</taxon>
        <taxon>Clostridiaceae</taxon>
        <taxon>Clostridium</taxon>
    </lineage>
</organism>
<proteinExistence type="predicted"/>
<dbReference type="CDD" id="cd00093">
    <property type="entry name" value="HTH_XRE"/>
    <property type="match status" value="1"/>
</dbReference>
<accession>A0A1S8M812</accession>
<dbReference type="SUPFAM" id="SSF47413">
    <property type="entry name" value="lambda repressor-like DNA-binding domains"/>
    <property type="match status" value="1"/>
</dbReference>
<evidence type="ECO:0000259" key="1">
    <source>
        <dbReference type="Pfam" id="PF12844"/>
    </source>
</evidence>
<dbReference type="InterPro" id="IPR010982">
    <property type="entry name" value="Lambda_DNA-bd_dom_sf"/>
</dbReference>
<dbReference type="EMBL" id="CP096983">
    <property type="protein sequence ID" value="URZ12723.1"/>
    <property type="molecule type" value="Genomic_DNA"/>
</dbReference>
<dbReference type="RefSeq" id="WP_077834143.1">
    <property type="nucleotide sequence ID" value="NZ_CP096983.1"/>
</dbReference>
<sequence>MEGFEILSVGDKLKNLRKKYNLSQDDIVGNEITRNLISQIEHNKANLTVSVANVILKNLKLISKKNKIDIDINLDYLLENEKSQAIKILDKYIKELKDLSIYKDAIFTSKLFEAEEFLVNWDLKDKKLAIFELAGDFFCNTNDLYNSSIYYEKAKALISTTKPNHHIISILRKLSTVYFYMGRYEDDIKCCDFALNQFKNMKEDYQYIFVYNSALCYMKLNKFDIALKRFVSIEKQLKKVHTDKYYEVILQKAVCLHELKEYDKSLKLLYKILEIVGKDNYKKYIIILLNICDVYISINNFDKVREILNSIVEYKSHLDENFLYLPEIYFEIGKIYKEINLIEKAEEYFLGALKYTKNTIRFHLEPDILCELVNIYISSNHKDKIYDIMNEFFILSAKNNKPNNSIKNKLIDYFLDINDIQALRQIHNFTKKFQ</sequence>
<dbReference type="InterPro" id="IPR011990">
    <property type="entry name" value="TPR-like_helical_dom_sf"/>
</dbReference>
<evidence type="ECO:0000313" key="3">
    <source>
        <dbReference type="Proteomes" id="UP000190951"/>
    </source>
</evidence>
<dbReference type="Gene3D" id="1.10.260.40">
    <property type="entry name" value="lambda repressor-like DNA-binding domains"/>
    <property type="match status" value="1"/>
</dbReference>
<dbReference type="STRING" id="84029.CROST_40020"/>
<dbReference type="Gene3D" id="1.25.40.10">
    <property type="entry name" value="Tetratricopeptide repeat domain"/>
    <property type="match status" value="2"/>
</dbReference>
<dbReference type="SUPFAM" id="SSF48452">
    <property type="entry name" value="TPR-like"/>
    <property type="match status" value="1"/>
</dbReference>
<dbReference type="PROSITE" id="PS50005">
    <property type="entry name" value="TPR"/>
    <property type="match status" value="1"/>
</dbReference>
<dbReference type="AlphaFoldDB" id="A0A1S8M812"/>
<dbReference type="Proteomes" id="UP000190951">
    <property type="component" value="Chromosome"/>
</dbReference>
<protein>
    <recommendedName>
        <fullName evidence="1">HTH cro/C1-type domain-containing protein</fullName>
    </recommendedName>
</protein>
<evidence type="ECO:0000313" key="2">
    <source>
        <dbReference type="EMBL" id="URZ12723.1"/>
    </source>
</evidence>
<dbReference type="InterPro" id="IPR001387">
    <property type="entry name" value="Cro/C1-type_HTH"/>
</dbReference>
<dbReference type="SMART" id="SM00028">
    <property type="entry name" value="TPR"/>
    <property type="match status" value="4"/>
</dbReference>
<dbReference type="KEGG" id="crw:CROST_034680"/>
<reference evidence="2 3" key="1">
    <citation type="submission" date="2022-04" db="EMBL/GenBank/DDBJ databases">
        <title>Genome sequence of C. roseum typestrain.</title>
        <authorList>
            <person name="Poehlein A."/>
            <person name="Schoch T."/>
            <person name="Duerre P."/>
            <person name="Daniel R."/>
        </authorList>
    </citation>
    <scope>NUCLEOTIDE SEQUENCE [LARGE SCALE GENOMIC DNA]</scope>
    <source>
        <strain evidence="2 3">DSM 7320</strain>
    </source>
</reference>
<dbReference type="Pfam" id="PF12844">
    <property type="entry name" value="HTH_19"/>
    <property type="match status" value="1"/>
</dbReference>
<feature type="domain" description="HTH cro/C1-type" evidence="1">
    <location>
        <begin position="10"/>
        <end position="60"/>
    </location>
</feature>
<gene>
    <name evidence="2" type="ORF">CROST_034680</name>
</gene>
<name>A0A1S8M812_9CLOT</name>
<dbReference type="InterPro" id="IPR019734">
    <property type="entry name" value="TPR_rpt"/>
</dbReference>